<dbReference type="InterPro" id="IPR010971">
    <property type="entry name" value="UbiH/COQ6"/>
</dbReference>
<evidence type="ECO:0000256" key="5">
    <source>
        <dbReference type="ARBA" id="ARBA00023002"/>
    </source>
</evidence>
<dbReference type="PROSITE" id="PS01304">
    <property type="entry name" value="UBIH"/>
    <property type="match status" value="1"/>
</dbReference>
<dbReference type="SUPFAM" id="SSF51905">
    <property type="entry name" value="FAD/NAD(P)-binding domain"/>
    <property type="match status" value="1"/>
</dbReference>
<dbReference type="Proteomes" id="UP001608902">
    <property type="component" value="Unassembled WGS sequence"/>
</dbReference>
<evidence type="ECO:0000259" key="7">
    <source>
        <dbReference type="Pfam" id="PF01494"/>
    </source>
</evidence>
<dbReference type="PANTHER" id="PTHR43876">
    <property type="entry name" value="UBIQUINONE BIOSYNTHESIS MONOOXYGENASE COQ6, MITOCHONDRIAL"/>
    <property type="match status" value="1"/>
</dbReference>
<dbReference type="EMBL" id="JBGFUD010007466">
    <property type="protein sequence ID" value="MFH4981569.1"/>
    <property type="molecule type" value="Genomic_DNA"/>
</dbReference>
<accession>A0ABD6ENL4</accession>
<gene>
    <name evidence="8" type="ORF">AB6A40_008278</name>
</gene>
<protein>
    <recommendedName>
        <fullName evidence="7">FAD-binding domain-containing protein</fullName>
    </recommendedName>
</protein>
<dbReference type="FunFam" id="3.50.50.60:FF:000021">
    <property type="entry name" value="Ubiquinone biosynthesis monooxygenase COQ6"/>
    <property type="match status" value="1"/>
</dbReference>
<evidence type="ECO:0000256" key="2">
    <source>
        <dbReference type="ARBA" id="ARBA00005349"/>
    </source>
</evidence>
<dbReference type="AlphaFoldDB" id="A0ABD6ENL4"/>
<dbReference type="GO" id="GO:0006744">
    <property type="term" value="P:ubiquinone biosynthetic process"/>
    <property type="evidence" value="ECO:0007669"/>
    <property type="project" value="UniProtKB-ARBA"/>
</dbReference>
<keyword evidence="6" id="KW-0503">Monooxygenase</keyword>
<dbReference type="Gene3D" id="3.30.9.10">
    <property type="entry name" value="D-Amino Acid Oxidase, subunit A, domain 2"/>
    <property type="match status" value="1"/>
</dbReference>
<name>A0ABD6ENL4_9BILA</name>
<comment type="similarity">
    <text evidence="2">Belongs to the UbiH/COQ6 family.</text>
</comment>
<dbReference type="GO" id="GO:0004497">
    <property type="term" value="F:monooxygenase activity"/>
    <property type="evidence" value="ECO:0007669"/>
    <property type="project" value="UniProtKB-KW"/>
</dbReference>
<dbReference type="Pfam" id="PF01494">
    <property type="entry name" value="FAD_binding_3"/>
    <property type="match status" value="2"/>
</dbReference>
<dbReference type="InterPro" id="IPR002938">
    <property type="entry name" value="FAD-bd"/>
</dbReference>
<sequence length="339" mass="37424">MSTLKFDQPDSEDVIAYIIENAAIIHFLLEQIISSLKNVTVKTKSKVQGCDLPKDISELARVRLDDGSEIETFLVIGADGMRSQVRNAMGVKYTAWEYGQKGVVTTLNIESNDGNTTAWQRFTPEGPIALLPLSTTVSSLVWTVSDEHASKLLKISEKEFVDELNENLFTNKSQNAVVNKAVFIADKLMSSVCLGEETIVPTPPRITSLQADTRAAFPLGFGHSHCYIAPRAVLIGDAAHRIHPLGGQGVNLGWGDARALLECLEKTVMDGGDLGSVTYLSDYDTVRQRRNVPVQVVCDWLNRLYRTDIFPLVFMRSLGISALNRLTPLKDFIVYTTSC</sequence>
<evidence type="ECO:0000313" key="9">
    <source>
        <dbReference type="Proteomes" id="UP001608902"/>
    </source>
</evidence>
<evidence type="ECO:0000256" key="6">
    <source>
        <dbReference type="ARBA" id="ARBA00023033"/>
    </source>
</evidence>
<evidence type="ECO:0000256" key="1">
    <source>
        <dbReference type="ARBA" id="ARBA00001974"/>
    </source>
</evidence>
<keyword evidence="3" id="KW-0285">Flavoprotein</keyword>
<feature type="domain" description="FAD-binding" evidence="7">
    <location>
        <begin position="231"/>
        <end position="269"/>
    </location>
</feature>
<keyword evidence="4" id="KW-0274">FAD</keyword>
<evidence type="ECO:0000256" key="3">
    <source>
        <dbReference type="ARBA" id="ARBA00022630"/>
    </source>
</evidence>
<comment type="cofactor">
    <cofactor evidence="1">
        <name>FAD</name>
        <dbReference type="ChEBI" id="CHEBI:57692"/>
    </cofactor>
</comment>
<organism evidence="8 9">
    <name type="scientific">Gnathostoma spinigerum</name>
    <dbReference type="NCBI Taxonomy" id="75299"/>
    <lineage>
        <taxon>Eukaryota</taxon>
        <taxon>Metazoa</taxon>
        <taxon>Ecdysozoa</taxon>
        <taxon>Nematoda</taxon>
        <taxon>Chromadorea</taxon>
        <taxon>Rhabditida</taxon>
        <taxon>Spirurina</taxon>
        <taxon>Gnathostomatomorpha</taxon>
        <taxon>Gnathostomatoidea</taxon>
        <taxon>Gnathostomatidae</taxon>
        <taxon>Gnathostoma</taxon>
    </lineage>
</organism>
<keyword evidence="9" id="KW-1185">Reference proteome</keyword>
<proteinExistence type="inferred from homology"/>
<evidence type="ECO:0000313" key="8">
    <source>
        <dbReference type="EMBL" id="MFH4981569.1"/>
    </source>
</evidence>
<comment type="caution">
    <text evidence="8">The sequence shown here is derived from an EMBL/GenBank/DDBJ whole genome shotgun (WGS) entry which is preliminary data.</text>
</comment>
<reference evidence="8 9" key="1">
    <citation type="submission" date="2024-08" db="EMBL/GenBank/DDBJ databases">
        <title>Gnathostoma spinigerum genome.</title>
        <authorList>
            <person name="Gonzalez-Bertolin B."/>
            <person name="Monzon S."/>
            <person name="Zaballos A."/>
            <person name="Jimenez P."/>
            <person name="Dekumyoy P."/>
            <person name="Varona S."/>
            <person name="Cuesta I."/>
            <person name="Sumanam S."/>
            <person name="Adisakwattana P."/>
            <person name="Gasser R.B."/>
            <person name="Hernandez-Gonzalez A."/>
            <person name="Young N.D."/>
            <person name="Perteguer M.J."/>
        </authorList>
    </citation>
    <scope>NUCLEOTIDE SEQUENCE [LARGE SCALE GENOMIC DNA]</scope>
    <source>
        <strain evidence="8">AL3</strain>
        <tissue evidence="8">Liver</tissue>
    </source>
</reference>
<keyword evidence="5" id="KW-0560">Oxidoreductase</keyword>
<feature type="domain" description="FAD-binding" evidence="7">
    <location>
        <begin position="63"/>
        <end position="175"/>
    </location>
</feature>
<dbReference type="Gene3D" id="3.50.50.60">
    <property type="entry name" value="FAD/NAD(P)-binding domain"/>
    <property type="match status" value="1"/>
</dbReference>
<dbReference type="PRINTS" id="PR00420">
    <property type="entry name" value="RNGMNOXGNASE"/>
</dbReference>
<dbReference type="InterPro" id="IPR051205">
    <property type="entry name" value="UbiH/COQ6_monooxygenase"/>
</dbReference>
<dbReference type="InterPro" id="IPR036188">
    <property type="entry name" value="FAD/NAD-bd_sf"/>
</dbReference>
<dbReference type="PANTHER" id="PTHR43876:SF7">
    <property type="entry name" value="UBIQUINONE BIOSYNTHESIS MONOOXYGENASE COQ6, MITOCHONDRIAL"/>
    <property type="match status" value="1"/>
</dbReference>
<evidence type="ECO:0000256" key="4">
    <source>
        <dbReference type="ARBA" id="ARBA00022827"/>
    </source>
</evidence>
<dbReference type="InterPro" id="IPR018168">
    <property type="entry name" value="Ubi_Hdrlase_CS"/>
</dbReference>
<dbReference type="NCBIfam" id="TIGR01988">
    <property type="entry name" value="Ubi-OHases"/>
    <property type="match status" value="1"/>
</dbReference>